<evidence type="ECO:0000313" key="2">
    <source>
        <dbReference type="EMBL" id="MBD2857728.1"/>
    </source>
</evidence>
<organism evidence="2 3">
    <name type="scientific">Spongiibacter pelagi</name>
    <dbReference type="NCBI Taxonomy" id="2760804"/>
    <lineage>
        <taxon>Bacteria</taxon>
        <taxon>Pseudomonadati</taxon>
        <taxon>Pseudomonadota</taxon>
        <taxon>Gammaproteobacteria</taxon>
        <taxon>Cellvibrionales</taxon>
        <taxon>Spongiibacteraceae</taxon>
        <taxon>Spongiibacter</taxon>
    </lineage>
</organism>
<gene>
    <name evidence="2" type="ORF">IB286_01830</name>
</gene>
<proteinExistence type="predicted"/>
<accession>A0A927BY65</accession>
<name>A0A927BY65_9GAMM</name>
<comment type="caution">
    <text evidence="2">The sequence shown here is derived from an EMBL/GenBank/DDBJ whole genome shotgun (WGS) entry which is preliminary data.</text>
</comment>
<dbReference type="EMBL" id="JACXLD010000001">
    <property type="protein sequence ID" value="MBD2857728.1"/>
    <property type="molecule type" value="Genomic_DNA"/>
</dbReference>
<dbReference type="RefSeq" id="WP_190761949.1">
    <property type="nucleotide sequence ID" value="NZ_JACXLD010000001.1"/>
</dbReference>
<dbReference type="AlphaFoldDB" id="A0A927BY65"/>
<protein>
    <recommendedName>
        <fullName evidence="1">Cysteine-rich CPCC domain-containing protein</fullName>
    </recommendedName>
</protein>
<reference evidence="2" key="1">
    <citation type="submission" date="2020-09" db="EMBL/GenBank/DDBJ databases">
        <authorList>
            <person name="Yoon J.-W."/>
        </authorList>
    </citation>
    <scope>NUCLEOTIDE SEQUENCE</scope>
    <source>
        <strain evidence="2">KMU-158</strain>
    </source>
</reference>
<sequence length="119" mass="14233">MIRRILQWLGIRKEFGWYQPEDPTPREQCPCCDYISLAERNRYLICPICFWEDEGQDLHAPDEYSGPNHMSLREGRENFLAFGACSRDMLEHVLLPEDRGDYRYIKRSLDSQCEDEKNR</sequence>
<dbReference type="Pfam" id="PF14206">
    <property type="entry name" value="Cys_rich_CPCC"/>
    <property type="match status" value="1"/>
</dbReference>
<evidence type="ECO:0000313" key="3">
    <source>
        <dbReference type="Proteomes" id="UP000610558"/>
    </source>
</evidence>
<feature type="domain" description="Cysteine-rich CPCC" evidence="1">
    <location>
        <begin position="28"/>
        <end position="98"/>
    </location>
</feature>
<dbReference type="InterPro" id="IPR025983">
    <property type="entry name" value="Cys_rich_CPCC"/>
</dbReference>
<keyword evidence="3" id="KW-1185">Reference proteome</keyword>
<evidence type="ECO:0000259" key="1">
    <source>
        <dbReference type="Pfam" id="PF14206"/>
    </source>
</evidence>
<dbReference type="Proteomes" id="UP000610558">
    <property type="component" value="Unassembled WGS sequence"/>
</dbReference>